<accession>A0A368DP04</accession>
<dbReference type="GO" id="GO:0007155">
    <property type="term" value="P:cell adhesion"/>
    <property type="evidence" value="ECO:0007669"/>
    <property type="project" value="InterPro"/>
</dbReference>
<dbReference type="Proteomes" id="UP000253570">
    <property type="component" value="Unassembled WGS sequence"/>
</dbReference>
<dbReference type="GO" id="GO:0030001">
    <property type="term" value="P:metal ion transport"/>
    <property type="evidence" value="ECO:0007669"/>
    <property type="project" value="InterPro"/>
</dbReference>
<evidence type="ECO:0000256" key="6">
    <source>
        <dbReference type="RuleBase" id="RU003512"/>
    </source>
</evidence>
<comment type="similarity">
    <text evidence="2 6">Belongs to the bacterial solute-binding protein 9 family.</text>
</comment>
<keyword evidence="3 6" id="KW-0813">Transport</keyword>
<comment type="subcellular location">
    <subcellularLocation>
        <location evidence="1">Cell envelope</location>
    </subcellularLocation>
</comment>
<dbReference type="Gene3D" id="3.40.50.1980">
    <property type="entry name" value="Nitrogenase molybdenum iron protein domain"/>
    <property type="match status" value="2"/>
</dbReference>
<gene>
    <name evidence="8" type="ORF">DBW71_03525</name>
</gene>
<proteinExistence type="inferred from homology"/>
<dbReference type="Pfam" id="PF01297">
    <property type="entry name" value="ZnuA"/>
    <property type="match status" value="1"/>
</dbReference>
<keyword evidence="5 7" id="KW-0732">Signal</keyword>
<dbReference type="EMBL" id="QOQD01000006">
    <property type="protein sequence ID" value="RCL73560.1"/>
    <property type="molecule type" value="Genomic_DNA"/>
</dbReference>
<evidence type="ECO:0000256" key="5">
    <source>
        <dbReference type="ARBA" id="ARBA00022729"/>
    </source>
</evidence>
<dbReference type="AlphaFoldDB" id="A0A368DP04"/>
<comment type="caution">
    <text evidence="8">The sequence shown here is derived from an EMBL/GenBank/DDBJ whole genome shotgun (WGS) entry which is preliminary data.</text>
</comment>
<name>A0A368DP04_9PROT</name>
<feature type="signal peptide" evidence="7">
    <location>
        <begin position="1"/>
        <end position="30"/>
    </location>
</feature>
<keyword evidence="4" id="KW-0479">Metal-binding</keyword>
<evidence type="ECO:0000313" key="9">
    <source>
        <dbReference type="Proteomes" id="UP000253570"/>
    </source>
</evidence>
<dbReference type="PRINTS" id="PR00690">
    <property type="entry name" value="ADHESNFAMILY"/>
</dbReference>
<dbReference type="SUPFAM" id="SSF53807">
    <property type="entry name" value="Helical backbone' metal receptor"/>
    <property type="match status" value="1"/>
</dbReference>
<dbReference type="InterPro" id="IPR006128">
    <property type="entry name" value="Lipoprotein_PsaA-like"/>
</dbReference>
<reference evidence="8 9" key="1">
    <citation type="journal article" date="2018" name="Microbiome">
        <title>Fine metagenomic profile of the Mediterranean stratified and mixed water columns revealed by assembly and recruitment.</title>
        <authorList>
            <person name="Haro-Moreno J.M."/>
            <person name="Lopez-Perez M."/>
            <person name="De La Torre J.R."/>
            <person name="Picazo A."/>
            <person name="Camacho A."/>
            <person name="Rodriguez-Valera F."/>
        </authorList>
    </citation>
    <scope>NUCLEOTIDE SEQUENCE [LARGE SCALE GENOMIC DNA]</scope>
    <source>
        <strain evidence="8">MED-G57</strain>
    </source>
</reference>
<protein>
    <submittedName>
        <fullName evidence="8">Manganese transporter</fullName>
    </submittedName>
</protein>
<dbReference type="PANTHER" id="PTHR42953">
    <property type="entry name" value="HIGH-AFFINITY ZINC UPTAKE SYSTEM PROTEIN ZNUA-RELATED"/>
    <property type="match status" value="1"/>
</dbReference>
<evidence type="ECO:0000256" key="3">
    <source>
        <dbReference type="ARBA" id="ARBA00022448"/>
    </source>
</evidence>
<dbReference type="GO" id="GO:0046872">
    <property type="term" value="F:metal ion binding"/>
    <property type="evidence" value="ECO:0007669"/>
    <property type="project" value="UniProtKB-KW"/>
</dbReference>
<evidence type="ECO:0000256" key="2">
    <source>
        <dbReference type="ARBA" id="ARBA00011028"/>
    </source>
</evidence>
<evidence type="ECO:0000256" key="1">
    <source>
        <dbReference type="ARBA" id="ARBA00004196"/>
    </source>
</evidence>
<feature type="chain" id="PRO_5016570890" evidence="7">
    <location>
        <begin position="31"/>
        <end position="321"/>
    </location>
</feature>
<organism evidence="8 9">
    <name type="scientific">PS1 clade bacterium</name>
    <dbReference type="NCBI Taxonomy" id="2175152"/>
    <lineage>
        <taxon>Bacteria</taxon>
        <taxon>Pseudomonadati</taxon>
        <taxon>Pseudomonadota</taxon>
        <taxon>Alphaproteobacteria</taxon>
        <taxon>PS1 clade</taxon>
    </lineage>
</organism>
<evidence type="ECO:0000256" key="4">
    <source>
        <dbReference type="ARBA" id="ARBA00022723"/>
    </source>
</evidence>
<sequence>MTILKITKTLLIAFCVFNFSFFSIVNNSEANDKVAVVATTGMIADAVSNVGGDLVELKVLMGAGIDPHAYRQTRTDIIAMANADLVLWNGLYLEAQMEEFLLELGLDNNVVAVAEKIPGNLLIGSEDYEGRYDPHLWMNPNLWSRVVLNVRDALINVNPSAADEFRANTNNYLDKVSELVRYANKVLSSVPAENRILLTSHDAFNYFGNAYGFEVIGIQGISTESEAGLQRISILVDMLIERNVKAVFIETSVSDRNIRALVEGAQAAGHEVIIGGELFSDAMGEPNTYKGTYIGMIDSNATSISRALGGNAPEKGMLNNL</sequence>
<dbReference type="InterPro" id="IPR006129">
    <property type="entry name" value="AdhesinB"/>
</dbReference>
<dbReference type="InterPro" id="IPR050492">
    <property type="entry name" value="Bact_metal-bind_prot9"/>
</dbReference>
<evidence type="ECO:0000313" key="8">
    <source>
        <dbReference type="EMBL" id="RCL73560.1"/>
    </source>
</evidence>
<dbReference type="PANTHER" id="PTHR42953:SF1">
    <property type="entry name" value="METAL-BINDING PROTEIN HI_0362-RELATED"/>
    <property type="match status" value="1"/>
</dbReference>
<dbReference type="InterPro" id="IPR006127">
    <property type="entry name" value="ZnuA-like"/>
</dbReference>
<dbReference type="PRINTS" id="PR00691">
    <property type="entry name" value="ADHESINB"/>
</dbReference>
<dbReference type="GO" id="GO:0030313">
    <property type="term" value="C:cell envelope"/>
    <property type="evidence" value="ECO:0007669"/>
    <property type="project" value="UniProtKB-SubCell"/>
</dbReference>
<evidence type="ECO:0000256" key="7">
    <source>
        <dbReference type="SAM" id="SignalP"/>
    </source>
</evidence>